<keyword evidence="1" id="KW-0175">Coiled coil</keyword>
<dbReference type="Proteomes" id="UP000754495">
    <property type="component" value="Unassembled WGS sequence"/>
</dbReference>
<organism evidence="3 4">
    <name type="scientific">Amycolatopsis viridis</name>
    <dbReference type="NCBI Taxonomy" id="185678"/>
    <lineage>
        <taxon>Bacteria</taxon>
        <taxon>Bacillati</taxon>
        <taxon>Actinomycetota</taxon>
        <taxon>Actinomycetes</taxon>
        <taxon>Pseudonocardiales</taxon>
        <taxon>Pseudonocardiaceae</taxon>
        <taxon>Amycolatopsis</taxon>
    </lineage>
</organism>
<evidence type="ECO:0000313" key="4">
    <source>
        <dbReference type="Proteomes" id="UP000754495"/>
    </source>
</evidence>
<gene>
    <name evidence="3" type="ORF">FHX46_000374</name>
</gene>
<evidence type="ECO:0000256" key="2">
    <source>
        <dbReference type="SAM" id="Phobius"/>
    </source>
</evidence>
<comment type="caution">
    <text evidence="3">The sequence shown here is derived from an EMBL/GenBank/DDBJ whole genome shotgun (WGS) entry which is preliminary data.</text>
</comment>
<proteinExistence type="predicted"/>
<protein>
    <submittedName>
        <fullName evidence="3">Uncharacterized protein YjbI with pentapeptide repeats</fullName>
    </submittedName>
</protein>
<feature type="transmembrane region" description="Helical" evidence="2">
    <location>
        <begin position="40"/>
        <end position="57"/>
    </location>
</feature>
<dbReference type="EMBL" id="JAANOU010000001">
    <property type="protein sequence ID" value="NIH77844.1"/>
    <property type="molecule type" value="Genomic_DNA"/>
</dbReference>
<feature type="coiled-coil region" evidence="1">
    <location>
        <begin position="53"/>
        <end position="92"/>
    </location>
</feature>
<dbReference type="Gene3D" id="2.160.20.80">
    <property type="entry name" value="E3 ubiquitin-protein ligase SopA"/>
    <property type="match status" value="1"/>
</dbReference>
<keyword evidence="2" id="KW-0472">Membrane</keyword>
<accession>A0ABX0SMR0</accession>
<keyword evidence="2" id="KW-1133">Transmembrane helix</keyword>
<keyword evidence="2" id="KW-0812">Transmembrane</keyword>
<keyword evidence="4" id="KW-1185">Reference proteome</keyword>
<dbReference type="RefSeq" id="WP_167110062.1">
    <property type="nucleotide sequence ID" value="NZ_JAANOU010000001.1"/>
</dbReference>
<sequence>MEDRRGPLLVTILTAVALLAGVSGWLLTDPATSRADALRTGGLASGAVVALYALWLNDRRRRVEERRQETERQRHELELLRAERDRERVTDERFAKSVELLGSEADQVRVGAMHALAGLARGNPGYTQTVLDVLCSYLRRPFPHPAYGDDTDEADANREHQVRLTAKRLIRHLLPHVSTPDAPVYDLDLTGARVTRLNLSERVVGQVLLEHAELQHVTQLMGTRFRRRAYFTGVRPGDGLYLTGAEFEDTAVFSEMVSAHDVVLDGARFRAGLSLAGAEVAGRLSLRDAAVDGGLYLSGARFTGDADLRLAREPGTVDFAGAEVDQAREVRLPATWSLEPSAGGRARLG</sequence>
<evidence type="ECO:0000256" key="1">
    <source>
        <dbReference type="SAM" id="Coils"/>
    </source>
</evidence>
<name>A0ABX0SMR0_9PSEU</name>
<evidence type="ECO:0000313" key="3">
    <source>
        <dbReference type="EMBL" id="NIH77844.1"/>
    </source>
</evidence>
<reference evidence="3 4" key="1">
    <citation type="submission" date="2020-03" db="EMBL/GenBank/DDBJ databases">
        <title>Sequencing the genomes of 1000 actinobacteria strains.</title>
        <authorList>
            <person name="Klenk H.-P."/>
        </authorList>
    </citation>
    <scope>NUCLEOTIDE SEQUENCE [LARGE SCALE GENOMIC DNA]</scope>
    <source>
        <strain evidence="3 4">DSM 45668</strain>
    </source>
</reference>